<evidence type="ECO:0000259" key="11">
    <source>
        <dbReference type="Pfam" id="PF00133"/>
    </source>
</evidence>
<dbReference type="PRINTS" id="PR00984">
    <property type="entry name" value="TRNASYNTHILE"/>
</dbReference>
<evidence type="ECO:0000256" key="2">
    <source>
        <dbReference type="ARBA" id="ARBA00022490"/>
    </source>
</evidence>
<feature type="domain" description="Methionyl/Valyl/Leucyl/Isoleucyl-tRNA synthetase anticodon-binding" evidence="12">
    <location>
        <begin position="687"/>
        <end position="844"/>
    </location>
</feature>
<evidence type="ECO:0000256" key="4">
    <source>
        <dbReference type="ARBA" id="ARBA00022741"/>
    </source>
</evidence>
<dbReference type="InterPro" id="IPR001412">
    <property type="entry name" value="aa-tRNA-synth_I_CS"/>
</dbReference>
<keyword evidence="2 10" id="KW-0963">Cytoplasm</keyword>
<comment type="cofactor">
    <cofactor evidence="10">
        <name>Zn(2+)</name>
        <dbReference type="ChEBI" id="CHEBI:29105"/>
    </cofactor>
    <text evidence="10">Binds 1 zinc ion per subunit.</text>
</comment>
<comment type="subunit">
    <text evidence="10">Monomer.</text>
</comment>
<protein>
    <recommendedName>
        <fullName evidence="10">Isoleucine--tRNA ligase</fullName>
        <ecNumber evidence="10">6.1.1.5</ecNumber>
    </recommendedName>
    <alternativeName>
        <fullName evidence="10">Isoleucyl-tRNA synthetase</fullName>
        <shortName evidence="10">IleRS</shortName>
    </alternativeName>
</protein>
<feature type="short sequence motif" description="'KMSKS' region" evidence="10">
    <location>
        <begin position="605"/>
        <end position="609"/>
    </location>
</feature>
<keyword evidence="14" id="KW-1185">Reference proteome</keyword>
<comment type="catalytic activity">
    <reaction evidence="9 10">
        <text>tRNA(Ile) + L-isoleucine + ATP = L-isoleucyl-tRNA(Ile) + AMP + diphosphate</text>
        <dbReference type="Rhea" id="RHEA:11060"/>
        <dbReference type="Rhea" id="RHEA-COMP:9666"/>
        <dbReference type="Rhea" id="RHEA-COMP:9695"/>
        <dbReference type="ChEBI" id="CHEBI:30616"/>
        <dbReference type="ChEBI" id="CHEBI:33019"/>
        <dbReference type="ChEBI" id="CHEBI:58045"/>
        <dbReference type="ChEBI" id="CHEBI:78442"/>
        <dbReference type="ChEBI" id="CHEBI:78528"/>
        <dbReference type="ChEBI" id="CHEBI:456215"/>
        <dbReference type="EC" id="6.1.1.5"/>
    </reaction>
</comment>
<feature type="binding site" evidence="10">
    <location>
        <position position="904"/>
    </location>
    <ligand>
        <name>Zn(2+)</name>
        <dbReference type="ChEBI" id="CHEBI:29105"/>
    </ligand>
</feature>
<feature type="binding site" evidence="10">
    <location>
        <position position="564"/>
    </location>
    <ligand>
        <name>L-isoleucyl-5'-AMP</name>
        <dbReference type="ChEBI" id="CHEBI:178002"/>
    </ligand>
</feature>
<evidence type="ECO:0000256" key="10">
    <source>
        <dbReference type="HAMAP-Rule" id="MF_02002"/>
    </source>
</evidence>
<dbReference type="GO" id="GO:0005524">
    <property type="term" value="F:ATP binding"/>
    <property type="evidence" value="ECO:0007669"/>
    <property type="project" value="UniProtKB-UniRule"/>
</dbReference>
<evidence type="ECO:0000256" key="7">
    <source>
        <dbReference type="ARBA" id="ARBA00023146"/>
    </source>
</evidence>
<dbReference type="GO" id="GO:0002161">
    <property type="term" value="F:aminoacyl-tRNA deacylase activity"/>
    <property type="evidence" value="ECO:0007669"/>
    <property type="project" value="InterPro"/>
</dbReference>
<feature type="binding site" evidence="10">
    <location>
        <position position="901"/>
    </location>
    <ligand>
        <name>Zn(2+)</name>
        <dbReference type="ChEBI" id="CHEBI:29105"/>
    </ligand>
</feature>
<keyword evidence="6 10" id="KW-0648">Protein biosynthesis</keyword>
<dbReference type="GO" id="GO:0004822">
    <property type="term" value="F:isoleucine-tRNA ligase activity"/>
    <property type="evidence" value="ECO:0007669"/>
    <property type="project" value="UniProtKB-UniRule"/>
</dbReference>
<accession>A0A4V2DZP4</accession>
<comment type="domain">
    <text evidence="10">IleRS has two distinct active sites: one for aminoacylation and one for editing. The misactivated valine is translocated from the active site to the editing site, which sterically excludes the correctly activated isoleucine. The single editing site contains two valyl binding pockets, one specific for each substrate (Val-AMP or Val-tRNA(Ile)).</text>
</comment>
<sequence length="939" mass="105689">MDYKNTVFLPKTSFSMKASLAQREPEILQFWQSIDLYGRLRAKAAGRKKFILHFGPPYANGHIHIGHALSEVLKDIVTKTYQMMGYDAPLVPGWDCHGLPIEWKIEENYRAKGLSKDEIPVLDFLKECRSFAEKWMNTQKSELERLGILADWQQPYSTMTPSTEGKIAEKLLQFSMKGLLYRGLKPVLWSVVEKTALAEAEVEYKDHTSDAVFVKFDVVKSPLSSLVDAALVIWTTTPWTLPGNRAIAYGPDFDYAVIQVLTATDLIANGQRLVLAKDLVPQFCQTVGLADYKIAETFKGEQLQGTVCAHPFQDQGYDFAVPALPGDHVTVETGTGLVHTAPGHGVEDFMVGKAFDLEVPATVQADGTYYAHVPLFAGQHIYKVAPKMLEALKDAGALLHATKLLHSYPHSWRSKTPLIYRATSQWFLNVDAIRQQALKEIDRIEWFPAQGRNRIRSMVENRPDWCLSRQRTWGVPIPLFVHKQSGEPLKDDHVNARIVKAIGEQGIEAWHTLEDAHFLGADHNPNDFEKVTDIVDVWFDSACTQDFVLKHHPELAWPADVYFEGSDQHRGWFQSSLMASVGLTDKAPYRQVVTHGFVLDEKGYKMSKSTGNVVGPDQVINTLGADLLRLWIVGSDYTQDLRIGSEILKHQEDIYRRFRNTLRYLLGALADYTTEEQVTTNQLPDLEKWVLHQLTKLHQLHADCVKEYDFSTFYTALHTFCSVDLSAFYFDIRKDSLYCDAPTSAKRRAARTVMNHVFLALTHWLAPVLSFTAEEAWQAHSLSPKENQVSIHEREFLTPEADWYQPALAEKWQVIRDVRRVITNALELERSAKTIGSSLQAHVAVYVSSEIALLLNGVDLAELAITSAATMVIAQSPGGAITLDDVPDVGVIVNSANGHKCDRCWRVLPEVNEEVTSAGDERSHQDVCYRCEDVLVGQG</sequence>
<dbReference type="Gene3D" id="1.10.730.20">
    <property type="match status" value="1"/>
</dbReference>
<keyword evidence="7 10" id="KW-0030">Aminoacyl-tRNA synthetase</keyword>
<evidence type="ECO:0000256" key="1">
    <source>
        <dbReference type="ARBA" id="ARBA00006887"/>
    </source>
</evidence>
<proteinExistence type="inferred from homology"/>
<name>A0A4V2DZP4_9PROT</name>
<dbReference type="InterPro" id="IPR009080">
    <property type="entry name" value="tRNAsynth_Ia_anticodon-bd"/>
</dbReference>
<organism evidence="13 14">
    <name type="scientific">Candidatus Finniella inopinata</name>
    <dbReference type="NCBI Taxonomy" id="1696036"/>
    <lineage>
        <taxon>Bacteria</taxon>
        <taxon>Pseudomonadati</taxon>
        <taxon>Pseudomonadota</taxon>
        <taxon>Alphaproteobacteria</taxon>
        <taxon>Holosporales</taxon>
        <taxon>Candidatus Paracaedibacteraceae</taxon>
        <taxon>Candidatus Finniella</taxon>
    </lineage>
</organism>
<comment type="function">
    <text evidence="8 10">Catalyzes the attachment of isoleucine to tRNA(Ile). As IleRS can inadvertently accommodate and process structurally similar amino acids such as valine, to avoid such errors it has two additional distinct tRNA(Ile)-dependent editing activities. One activity is designated as 'pretransfer' editing and involves the hydrolysis of activated Val-AMP. The other activity is designated 'posttransfer' editing and involves deacylation of mischarged Val-tRNA(Ile).</text>
</comment>
<dbReference type="NCBIfam" id="TIGR00392">
    <property type="entry name" value="ileS"/>
    <property type="match status" value="1"/>
</dbReference>
<feature type="binding site" evidence="10">
    <location>
        <position position="928"/>
    </location>
    <ligand>
        <name>Zn(2+)</name>
        <dbReference type="ChEBI" id="CHEBI:29105"/>
    </ligand>
</feature>
<dbReference type="GO" id="GO:0008270">
    <property type="term" value="F:zinc ion binding"/>
    <property type="evidence" value="ECO:0007669"/>
    <property type="project" value="UniProtKB-UniRule"/>
</dbReference>
<dbReference type="SUPFAM" id="SSF50677">
    <property type="entry name" value="ValRS/IleRS/LeuRS editing domain"/>
    <property type="match status" value="1"/>
</dbReference>
<evidence type="ECO:0000313" key="13">
    <source>
        <dbReference type="EMBL" id="RZI45767.1"/>
    </source>
</evidence>
<dbReference type="InterPro" id="IPR050081">
    <property type="entry name" value="Ile-tRNA_ligase"/>
</dbReference>
<evidence type="ECO:0000256" key="9">
    <source>
        <dbReference type="ARBA" id="ARBA00048359"/>
    </source>
</evidence>
<dbReference type="SUPFAM" id="SSF47323">
    <property type="entry name" value="Anticodon-binding domain of a subclass of class I aminoacyl-tRNA synthetases"/>
    <property type="match status" value="1"/>
</dbReference>
<keyword evidence="10" id="KW-0479">Metal-binding</keyword>
<feature type="binding site" evidence="10">
    <location>
        <position position="608"/>
    </location>
    <ligand>
        <name>ATP</name>
        <dbReference type="ChEBI" id="CHEBI:30616"/>
    </ligand>
</feature>
<comment type="similarity">
    <text evidence="1 10">Belongs to the class-I aminoacyl-tRNA synthetase family. IleS type 1 subfamily.</text>
</comment>
<comment type="subcellular location">
    <subcellularLocation>
        <location evidence="10">Cytoplasm</location>
    </subcellularLocation>
</comment>
<dbReference type="Pfam" id="PF00133">
    <property type="entry name" value="tRNA-synt_1"/>
    <property type="match status" value="1"/>
</dbReference>
<dbReference type="InterPro" id="IPR023585">
    <property type="entry name" value="Ile-tRNA-ligase_type1"/>
</dbReference>
<evidence type="ECO:0000256" key="3">
    <source>
        <dbReference type="ARBA" id="ARBA00022598"/>
    </source>
</evidence>
<dbReference type="OrthoDB" id="9810365at2"/>
<dbReference type="GO" id="GO:0000049">
    <property type="term" value="F:tRNA binding"/>
    <property type="evidence" value="ECO:0007669"/>
    <property type="project" value="InterPro"/>
</dbReference>
<keyword evidence="10" id="KW-0862">Zinc</keyword>
<keyword evidence="4 10" id="KW-0547">Nucleotide-binding</keyword>
<gene>
    <name evidence="10" type="primary">ileS</name>
    <name evidence="13" type="ORF">EQU50_06275</name>
</gene>
<feature type="short sequence motif" description="'HIGH' region" evidence="10">
    <location>
        <begin position="57"/>
        <end position="67"/>
    </location>
</feature>
<dbReference type="InterPro" id="IPR009008">
    <property type="entry name" value="Val/Leu/Ile-tRNA-synth_edit"/>
</dbReference>
<dbReference type="SUPFAM" id="SSF52374">
    <property type="entry name" value="Nucleotidylyl transferase"/>
    <property type="match status" value="1"/>
</dbReference>
<dbReference type="Pfam" id="PF08264">
    <property type="entry name" value="Anticodon_1"/>
    <property type="match status" value="1"/>
</dbReference>
<evidence type="ECO:0000313" key="14">
    <source>
        <dbReference type="Proteomes" id="UP000293550"/>
    </source>
</evidence>
<dbReference type="PROSITE" id="PS00178">
    <property type="entry name" value="AA_TRNA_LIGASE_I"/>
    <property type="match status" value="1"/>
</dbReference>
<dbReference type="GO" id="GO:0006428">
    <property type="term" value="P:isoleucyl-tRNA aminoacylation"/>
    <property type="evidence" value="ECO:0007669"/>
    <property type="project" value="UniProtKB-UniRule"/>
</dbReference>
<dbReference type="PANTHER" id="PTHR42765">
    <property type="entry name" value="SOLEUCYL-TRNA SYNTHETASE"/>
    <property type="match status" value="1"/>
</dbReference>
<reference evidence="13 14" key="1">
    <citation type="submission" date="2018-10" db="EMBL/GenBank/DDBJ databases">
        <title>An updated phylogeny of the Alphaproteobacteria reveals that the parasitic Rickettsiales and Holosporales have independent origins.</title>
        <authorList>
            <person name="Munoz-Gomez S.A."/>
            <person name="Hess S."/>
            <person name="Burger G."/>
            <person name="Lang B.F."/>
            <person name="Susko E."/>
            <person name="Slamovits C.H."/>
            <person name="Roger A.J."/>
        </authorList>
    </citation>
    <scope>NUCLEOTIDE SEQUENCE [LARGE SCALE GENOMIC DNA]</scope>
    <source>
        <strain evidence="13">HOLO01</strain>
    </source>
</reference>
<dbReference type="InterPro" id="IPR033708">
    <property type="entry name" value="Anticodon_Ile_BEm"/>
</dbReference>
<dbReference type="PANTHER" id="PTHR42765:SF1">
    <property type="entry name" value="ISOLEUCINE--TRNA LIGASE, MITOCHONDRIAL"/>
    <property type="match status" value="1"/>
</dbReference>
<evidence type="ECO:0000256" key="6">
    <source>
        <dbReference type="ARBA" id="ARBA00022917"/>
    </source>
</evidence>
<dbReference type="Proteomes" id="UP000293550">
    <property type="component" value="Unassembled WGS sequence"/>
</dbReference>
<dbReference type="InterPro" id="IPR002300">
    <property type="entry name" value="aa-tRNA-synth_Ia"/>
</dbReference>
<dbReference type="InterPro" id="IPR013155">
    <property type="entry name" value="M/V/L/I-tRNA-synth_anticd-bd"/>
</dbReference>
<dbReference type="GO" id="GO:0005829">
    <property type="term" value="C:cytosol"/>
    <property type="evidence" value="ECO:0007669"/>
    <property type="project" value="TreeGrafter"/>
</dbReference>
<feature type="binding site" evidence="10">
    <location>
        <position position="931"/>
    </location>
    <ligand>
        <name>Zn(2+)</name>
        <dbReference type="ChEBI" id="CHEBI:29105"/>
    </ligand>
</feature>
<evidence type="ECO:0000256" key="8">
    <source>
        <dbReference type="ARBA" id="ARBA00025217"/>
    </source>
</evidence>
<dbReference type="Gene3D" id="3.40.50.620">
    <property type="entry name" value="HUPs"/>
    <property type="match status" value="2"/>
</dbReference>
<dbReference type="HAMAP" id="MF_02002">
    <property type="entry name" value="Ile_tRNA_synth_type1"/>
    <property type="match status" value="1"/>
</dbReference>
<comment type="caution">
    <text evidence="13">The sequence shown here is derived from an EMBL/GenBank/DDBJ whole genome shotgun (WGS) entry which is preliminary data.</text>
</comment>
<dbReference type="EC" id="6.1.1.5" evidence="10"/>
<evidence type="ECO:0000259" key="12">
    <source>
        <dbReference type="Pfam" id="PF08264"/>
    </source>
</evidence>
<dbReference type="AlphaFoldDB" id="A0A4V2DZP4"/>
<dbReference type="InterPro" id="IPR014729">
    <property type="entry name" value="Rossmann-like_a/b/a_fold"/>
</dbReference>
<dbReference type="CDD" id="cd07960">
    <property type="entry name" value="Anticodon_Ia_Ile_BEm"/>
    <property type="match status" value="1"/>
</dbReference>
<keyword evidence="5 10" id="KW-0067">ATP-binding</keyword>
<evidence type="ECO:0000256" key="5">
    <source>
        <dbReference type="ARBA" id="ARBA00022840"/>
    </source>
</evidence>
<keyword evidence="3 10" id="KW-0436">Ligase</keyword>
<dbReference type="InterPro" id="IPR002301">
    <property type="entry name" value="Ile-tRNA-ligase"/>
</dbReference>
<feature type="domain" description="Aminoacyl-tRNA synthetase class Ia" evidence="11">
    <location>
        <begin position="27"/>
        <end position="643"/>
    </location>
</feature>
<dbReference type="EMBL" id="SCFB01000007">
    <property type="protein sequence ID" value="RZI45767.1"/>
    <property type="molecule type" value="Genomic_DNA"/>
</dbReference>